<feature type="signal peptide" evidence="14">
    <location>
        <begin position="1"/>
        <end position="22"/>
    </location>
</feature>
<organism evidence="17 18">
    <name type="scientific">Pseudomethylobacillus aquaticus</name>
    <dbReference type="NCBI Taxonomy" id="2676064"/>
    <lineage>
        <taxon>Bacteria</taxon>
        <taxon>Pseudomonadati</taxon>
        <taxon>Pseudomonadota</taxon>
        <taxon>Betaproteobacteria</taxon>
        <taxon>Nitrosomonadales</taxon>
        <taxon>Methylophilaceae</taxon>
        <taxon>Pseudomethylobacillus</taxon>
    </lineage>
</organism>
<evidence type="ECO:0000256" key="1">
    <source>
        <dbReference type="ARBA" id="ARBA00004571"/>
    </source>
</evidence>
<sequence length="616" mass="68369">MTMHTHIAASLAGLLFSINAYATETQLQIDEVVVTANRINERASDSLRDISVITRDDIDLAGSASLVELLQTQPGIEISSNGGPGKISSVFMRGTNSNHVVVLIDGIRVNSATLGTTAFENLPLAQIDRIEIVRGPASSQYGADAIGGVIQIFTRKGGGSPSFRASAGYGSYDTKTADAGVSGSVGDTSYAFNVSSYDTRGYSALKTRDPRFRDNDGYHNLALSGNLSHRINENHEVGIQLFRSEGGARFDSRFNATNFSDRTKLTQQTVAITSRNQFTSRWLSTLKLGSGMDESESFQEFGRSLFETKQQQFSWQNDIRLPVGTLTLLYDRLEERVDSTTSFDRDTRSNDGYLASYLLNLDRHSLQASYRVDKSSQYDTHQTGGLGYGYSITPEWRATANYGTAFKAPSFNDLFFPGFSNPNLKPEQSRNIEATLRYDTATRNASLTVYENRIRDLIALDFTSAPFIFNVNEARIQGLTLAGTQRWDNWRFNASIDIQSPRDEDTDKLLVRRANRHANFSALQQVGNWRWGTEVLASSERYNDAANTQRLAGYATLNLLADYKLNQDWTVLARLNNVLDKDYALSFDGNPATGGFIYNTAGTNVFVSLRWQPAQR</sequence>
<keyword evidence="7" id="KW-0406">Ion transport</keyword>
<evidence type="ECO:0000256" key="7">
    <source>
        <dbReference type="ARBA" id="ARBA00023065"/>
    </source>
</evidence>
<dbReference type="GO" id="GO:0015889">
    <property type="term" value="P:cobalamin transport"/>
    <property type="evidence" value="ECO:0007669"/>
    <property type="project" value="TreeGrafter"/>
</dbReference>
<dbReference type="Gene3D" id="2.40.170.20">
    <property type="entry name" value="TonB-dependent receptor, beta-barrel domain"/>
    <property type="match status" value="1"/>
</dbReference>
<dbReference type="CDD" id="cd01347">
    <property type="entry name" value="ligand_gated_channel"/>
    <property type="match status" value="1"/>
</dbReference>
<evidence type="ECO:0000256" key="12">
    <source>
        <dbReference type="PROSITE-ProRule" id="PRU01360"/>
    </source>
</evidence>
<keyword evidence="5 12" id="KW-0812">Transmembrane</keyword>
<dbReference type="AlphaFoldDB" id="A0A3N0UZ38"/>
<protein>
    <submittedName>
        <fullName evidence="17">TonB-dependent receptor</fullName>
    </submittedName>
</protein>
<dbReference type="PANTHER" id="PTHR30069">
    <property type="entry name" value="TONB-DEPENDENT OUTER MEMBRANE RECEPTOR"/>
    <property type="match status" value="1"/>
</dbReference>
<keyword evidence="9 12" id="KW-0472">Membrane</keyword>
<dbReference type="Pfam" id="PF07715">
    <property type="entry name" value="Plug"/>
    <property type="match status" value="1"/>
</dbReference>
<evidence type="ECO:0000256" key="11">
    <source>
        <dbReference type="ARBA" id="ARBA00023237"/>
    </source>
</evidence>
<accession>A0A3N0UZ38</accession>
<reference evidence="17 18" key="1">
    <citation type="submission" date="2018-10" db="EMBL/GenBank/DDBJ databases">
        <authorList>
            <person name="Chen W.-M."/>
        </authorList>
    </citation>
    <scope>NUCLEOTIDE SEQUENCE [LARGE SCALE GENOMIC DNA]</scope>
    <source>
        <strain evidence="17 18">H-5</strain>
    </source>
</reference>
<keyword evidence="6 14" id="KW-0732">Signal</keyword>
<dbReference type="GO" id="GO:0009279">
    <property type="term" value="C:cell outer membrane"/>
    <property type="evidence" value="ECO:0007669"/>
    <property type="project" value="UniProtKB-SubCell"/>
</dbReference>
<keyword evidence="10 17" id="KW-0675">Receptor</keyword>
<dbReference type="PANTHER" id="PTHR30069:SF53">
    <property type="entry name" value="COLICIN I RECEPTOR-RELATED"/>
    <property type="match status" value="1"/>
</dbReference>
<evidence type="ECO:0000256" key="8">
    <source>
        <dbReference type="ARBA" id="ARBA00023077"/>
    </source>
</evidence>
<keyword evidence="4 12" id="KW-1134">Transmembrane beta strand</keyword>
<dbReference type="InterPro" id="IPR037066">
    <property type="entry name" value="Plug_dom_sf"/>
</dbReference>
<feature type="domain" description="TonB-dependent receptor-like beta-barrel" evidence="15">
    <location>
        <begin position="170"/>
        <end position="578"/>
    </location>
</feature>
<comment type="caution">
    <text evidence="17">The sequence shown here is derived from an EMBL/GenBank/DDBJ whole genome shotgun (WGS) entry which is preliminary data.</text>
</comment>
<dbReference type="InterPro" id="IPR000531">
    <property type="entry name" value="Beta-barrel_TonB"/>
</dbReference>
<evidence type="ECO:0000256" key="2">
    <source>
        <dbReference type="ARBA" id="ARBA00009810"/>
    </source>
</evidence>
<evidence type="ECO:0000256" key="5">
    <source>
        <dbReference type="ARBA" id="ARBA00022692"/>
    </source>
</evidence>
<evidence type="ECO:0000256" key="3">
    <source>
        <dbReference type="ARBA" id="ARBA00022448"/>
    </source>
</evidence>
<proteinExistence type="inferred from homology"/>
<evidence type="ECO:0000313" key="17">
    <source>
        <dbReference type="EMBL" id="ROH85790.1"/>
    </source>
</evidence>
<keyword evidence="3 12" id="KW-0813">Transport</keyword>
<dbReference type="SUPFAM" id="SSF56935">
    <property type="entry name" value="Porins"/>
    <property type="match status" value="1"/>
</dbReference>
<dbReference type="PROSITE" id="PS52016">
    <property type="entry name" value="TONB_DEPENDENT_REC_3"/>
    <property type="match status" value="1"/>
</dbReference>
<evidence type="ECO:0000256" key="4">
    <source>
        <dbReference type="ARBA" id="ARBA00022452"/>
    </source>
</evidence>
<evidence type="ECO:0000259" key="16">
    <source>
        <dbReference type="Pfam" id="PF07715"/>
    </source>
</evidence>
<evidence type="ECO:0000256" key="6">
    <source>
        <dbReference type="ARBA" id="ARBA00022729"/>
    </source>
</evidence>
<dbReference type="InterPro" id="IPR012910">
    <property type="entry name" value="Plug_dom"/>
</dbReference>
<dbReference type="Pfam" id="PF00593">
    <property type="entry name" value="TonB_dep_Rec_b-barrel"/>
    <property type="match status" value="1"/>
</dbReference>
<evidence type="ECO:0000256" key="13">
    <source>
        <dbReference type="RuleBase" id="RU003357"/>
    </source>
</evidence>
<evidence type="ECO:0000313" key="18">
    <source>
        <dbReference type="Proteomes" id="UP000275137"/>
    </source>
</evidence>
<keyword evidence="8 13" id="KW-0798">TonB box</keyword>
<keyword evidence="18" id="KW-1185">Reference proteome</keyword>
<gene>
    <name evidence="17" type="ORF">ED236_08600</name>
</gene>
<name>A0A3N0UZ38_9PROT</name>
<keyword evidence="11 12" id="KW-0998">Cell outer membrane</keyword>
<evidence type="ECO:0000256" key="14">
    <source>
        <dbReference type="SAM" id="SignalP"/>
    </source>
</evidence>
<dbReference type="Proteomes" id="UP000275137">
    <property type="component" value="Unassembled WGS sequence"/>
</dbReference>
<evidence type="ECO:0000259" key="15">
    <source>
        <dbReference type="Pfam" id="PF00593"/>
    </source>
</evidence>
<feature type="chain" id="PRO_5018094845" evidence="14">
    <location>
        <begin position="23"/>
        <end position="616"/>
    </location>
</feature>
<evidence type="ECO:0000256" key="9">
    <source>
        <dbReference type="ARBA" id="ARBA00023136"/>
    </source>
</evidence>
<dbReference type="GO" id="GO:0006811">
    <property type="term" value="P:monoatomic ion transport"/>
    <property type="evidence" value="ECO:0007669"/>
    <property type="project" value="UniProtKB-KW"/>
</dbReference>
<feature type="domain" description="TonB-dependent receptor plug" evidence="16">
    <location>
        <begin position="44"/>
        <end position="149"/>
    </location>
</feature>
<dbReference type="InterPro" id="IPR039426">
    <property type="entry name" value="TonB-dep_rcpt-like"/>
</dbReference>
<comment type="subcellular location">
    <subcellularLocation>
        <location evidence="1 12">Cell outer membrane</location>
        <topology evidence="1 12">Multi-pass membrane protein</topology>
    </subcellularLocation>
</comment>
<dbReference type="Gene3D" id="2.170.130.10">
    <property type="entry name" value="TonB-dependent receptor, plug domain"/>
    <property type="match status" value="1"/>
</dbReference>
<comment type="similarity">
    <text evidence="2 12 13">Belongs to the TonB-dependent receptor family.</text>
</comment>
<dbReference type="InterPro" id="IPR036942">
    <property type="entry name" value="Beta-barrel_TonB_sf"/>
</dbReference>
<evidence type="ECO:0000256" key="10">
    <source>
        <dbReference type="ARBA" id="ARBA00023170"/>
    </source>
</evidence>
<dbReference type="EMBL" id="RJVP01000004">
    <property type="protein sequence ID" value="ROH85790.1"/>
    <property type="molecule type" value="Genomic_DNA"/>
</dbReference>